<evidence type="ECO:0000313" key="2">
    <source>
        <dbReference type="Proteomes" id="UP000023152"/>
    </source>
</evidence>
<name>X6P0B1_RETFI</name>
<accession>X6P0B1</accession>
<keyword evidence="2" id="KW-1185">Reference proteome</keyword>
<evidence type="ECO:0000313" key="1">
    <source>
        <dbReference type="EMBL" id="ETO31676.1"/>
    </source>
</evidence>
<reference evidence="1 2" key="1">
    <citation type="journal article" date="2013" name="Curr. Biol.">
        <title>The Genome of the Foraminiferan Reticulomyxa filosa.</title>
        <authorList>
            <person name="Glockner G."/>
            <person name="Hulsmann N."/>
            <person name="Schleicher M."/>
            <person name="Noegel A.A."/>
            <person name="Eichinger L."/>
            <person name="Gallinger C."/>
            <person name="Pawlowski J."/>
            <person name="Sierra R."/>
            <person name="Euteneuer U."/>
            <person name="Pillet L."/>
            <person name="Moustafa A."/>
            <person name="Platzer M."/>
            <person name="Groth M."/>
            <person name="Szafranski K."/>
            <person name="Schliwa M."/>
        </authorList>
    </citation>
    <scope>NUCLEOTIDE SEQUENCE [LARGE SCALE GENOMIC DNA]</scope>
</reference>
<organism evidence="1 2">
    <name type="scientific">Reticulomyxa filosa</name>
    <dbReference type="NCBI Taxonomy" id="46433"/>
    <lineage>
        <taxon>Eukaryota</taxon>
        <taxon>Sar</taxon>
        <taxon>Rhizaria</taxon>
        <taxon>Retaria</taxon>
        <taxon>Foraminifera</taxon>
        <taxon>Monothalamids</taxon>
        <taxon>Reticulomyxidae</taxon>
        <taxon>Reticulomyxa</taxon>
    </lineage>
</organism>
<dbReference type="EMBL" id="ASPP01004772">
    <property type="protein sequence ID" value="ETO31676.1"/>
    <property type="molecule type" value="Genomic_DNA"/>
</dbReference>
<dbReference type="Proteomes" id="UP000023152">
    <property type="component" value="Unassembled WGS sequence"/>
</dbReference>
<protein>
    <submittedName>
        <fullName evidence="1">Uncharacterized protein</fullName>
    </submittedName>
</protein>
<dbReference type="AlphaFoldDB" id="X6P0B1"/>
<proteinExistence type="predicted"/>
<comment type="caution">
    <text evidence="1">The sequence shown here is derived from an EMBL/GenBank/DDBJ whole genome shotgun (WGS) entry which is preliminary data.</text>
</comment>
<sequence length="148" mass="17558">MKFISFFKKICFHLNIKLFDNSFQITKCFTSNYVRIGNYIAPLPQKSRRKPFTNKKQNFRDSDIKLVKSFLHNSLNNVSTMIFMTKLYVLLFCICFISQNKKVNENQELLEWGEKDGKPKTTFCFYGKRFKILQRLDDKALICLKGVK</sequence>
<gene>
    <name evidence="1" type="ORF">RFI_05446</name>
</gene>